<evidence type="ECO:0000256" key="2">
    <source>
        <dbReference type="ARBA" id="ARBA00022645"/>
    </source>
</evidence>
<name>A0ABY9R6X3_9BACT</name>
<dbReference type="RefSeq" id="WP_309542443.1">
    <property type="nucleotide sequence ID" value="NZ_CP133659.1"/>
</dbReference>
<dbReference type="Gene3D" id="3.90.1310.10">
    <property type="entry name" value="Penicillin-binding protein 2a (Domain 2)"/>
    <property type="match status" value="1"/>
</dbReference>
<dbReference type="InterPro" id="IPR005311">
    <property type="entry name" value="PBP_dimer"/>
</dbReference>
<proteinExistence type="predicted"/>
<dbReference type="InterPro" id="IPR001460">
    <property type="entry name" value="PCN-bd_Tpept"/>
</dbReference>
<sequence length="706" mass="77549">MLRADRKSRILGRPAPRTARDARPSFEARAPRAARALRNKKAPGAAFGGGLRFNPFARFGETDWSKVRLYSVGCVFALLWMLLWSRAWYVQVYDGDRLASLARRQHMAAETVSGRRGAILDRNGQILARSVEVRSVYVRPGEVRDVDATVNALAAALEAPVKQVREAVATKRGFAWVARKVDDLAAENVRKAGLPGVYLSSEYERIYPFKQMAGQLLGFVGMESKGLEGLELAFDEVLSGDSARNVVQRDAAGRRLDMDGGAARASLRGRDVRLTIDTQVQFFAEEALARSVDQFDATWGGCLVVDVDSGDILAWAQYPFFNPNAYRDYKPERWRNRLAADALEPGSTLKPFLVAAALQEGVVKGDTTFNCEKGRWKTRYITIRDTHSYDVLPVNKVLRYSSNIGMAKIGLELGSKRYWEYLSQLGFGDRTGLPITESKGILRDPRHWSEPDLITTSFGQSIAATGVQMAQAYLTLANGGERKPLRLVVDTGDDTPANSASQKVYNDKTVKQVISMLREVVEEDGTGTRARIPGIMVGGKTGTAQKADETGRYGHERLASFVGFAPIDKPKYLILVMVDEPQKNSYGGVVAAPVFKHVAMRTMAYHGLLPDAPDPEAPTYATPMGKTGPVEVRREVAEAVREAPDGVPNVVGKSVRRAVEVFARQGMVPVLKGAGQTVIRQTPEPGTEWPKGQPTGQCVLWLSENS</sequence>
<dbReference type="InterPro" id="IPR050515">
    <property type="entry name" value="Beta-lactam/transpept"/>
</dbReference>
<dbReference type="PANTHER" id="PTHR30627">
    <property type="entry name" value="PEPTIDOGLYCAN D,D-TRANSPEPTIDASE"/>
    <property type="match status" value="1"/>
</dbReference>
<feature type="domain" description="PASTA" evidence="5">
    <location>
        <begin position="641"/>
        <end position="704"/>
    </location>
</feature>
<dbReference type="Gene3D" id="3.40.710.10">
    <property type="entry name" value="DD-peptidase/beta-lactamase superfamily"/>
    <property type="match status" value="1"/>
</dbReference>
<gene>
    <name evidence="6" type="ORF">KPS_001160</name>
</gene>
<dbReference type="Pfam" id="PF00905">
    <property type="entry name" value="Transpeptidase"/>
    <property type="match status" value="1"/>
</dbReference>
<keyword evidence="2" id="KW-0121">Carboxypeptidase</keyword>
<keyword evidence="7" id="KW-1185">Reference proteome</keyword>
<dbReference type="Gene3D" id="1.10.150.770">
    <property type="match status" value="1"/>
</dbReference>
<reference evidence="6" key="1">
    <citation type="submission" date="2023-09" db="EMBL/GenBank/DDBJ databases">
        <authorList>
            <consortium name="CW5 consortium"/>
            <person name="Lu C.-W."/>
        </authorList>
    </citation>
    <scope>NUCLEOTIDE SEQUENCE</scope>
    <source>
        <strain evidence="6">KPS</strain>
    </source>
</reference>
<dbReference type="Gene3D" id="3.30.450.330">
    <property type="match status" value="1"/>
</dbReference>
<evidence type="ECO:0000313" key="6">
    <source>
        <dbReference type="EMBL" id="WMW66568.1"/>
    </source>
</evidence>
<dbReference type="SUPFAM" id="SSF54184">
    <property type="entry name" value="Penicillin-binding protein 2x (pbp-2x), c-terminal domain"/>
    <property type="match status" value="1"/>
</dbReference>
<dbReference type="EMBL" id="CP133659">
    <property type="protein sequence ID" value="WMW66568.1"/>
    <property type="molecule type" value="Genomic_DNA"/>
</dbReference>
<dbReference type="CDD" id="cd06576">
    <property type="entry name" value="PASTA_Pbp2x-like_1"/>
    <property type="match status" value="1"/>
</dbReference>
<dbReference type="Pfam" id="PF03793">
    <property type="entry name" value="PASTA"/>
    <property type="match status" value="1"/>
</dbReference>
<dbReference type="PROSITE" id="PS51178">
    <property type="entry name" value="PASTA"/>
    <property type="match status" value="1"/>
</dbReference>
<evidence type="ECO:0000256" key="4">
    <source>
        <dbReference type="SAM" id="Phobius"/>
    </source>
</evidence>
<feature type="transmembrane region" description="Helical" evidence="4">
    <location>
        <begin position="67"/>
        <end position="89"/>
    </location>
</feature>
<keyword evidence="4" id="KW-1133">Transmembrane helix</keyword>
<dbReference type="Proteomes" id="UP001180616">
    <property type="component" value="Chromosome"/>
</dbReference>
<evidence type="ECO:0000259" key="5">
    <source>
        <dbReference type="PROSITE" id="PS51178"/>
    </source>
</evidence>
<dbReference type="Pfam" id="PF03717">
    <property type="entry name" value="PBP_dimer"/>
    <property type="match status" value="1"/>
</dbReference>
<keyword evidence="3 4" id="KW-0472">Membrane</keyword>
<evidence type="ECO:0000256" key="1">
    <source>
        <dbReference type="ARBA" id="ARBA00004370"/>
    </source>
</evidence>
<keyword evidence="2" id="KW-0378">Hydrolase</keyword>
<evidence type="ECO:0000313" key="7">
    <source>
        <dbReference type="Proteomes" id="UP001180616"/>
    </source>
</evidence>
<dbReference type="InterPro" id="IPR005543">
    <property type="entry name" value="PASTA_dom"/>
</dbReference>
<dbReference type="PANTHER" id="PTHR30627:SF1">
    <property type="entry name" value="PEPTIDOGLYCAN D,D-TRANSPEPTIDASE FTSI"/>
    <property type="match status" value="1"/>
</dbReference>
<protein>
    <submittedName>
        <fullName evidence="6">PASTA domain-containing protein</fullName>
    </submittedName>
</protein>
<evidence type="ECO:0000256" key="3">
    <source>
        <dbReference type="ARBA" id="ARBA00023136"/>
    </source>
</evidence>
<dbReference type="InterPro" id="IPR012338">
    <property type="entry name" value="Beta-lactam/transpept-like"/>
</dbReference>
<comment type="subcellular location">
    <subcellularLocation>
        <location evidence="1">Membrane</location>
    </subcellularLocation>
</comment>
<accession>A0ABY9R6X3</accession>
<dbReference type="SUPFAM" id="SSF56601">
    <property type="entry name" value="beta-lactamase/transpeptidase-like"/>
    <property type="match status" value="1"/>
</dbReference>
<keyword evidence="2" id="KW-0645">Protease</keyword>
<dbReference type="SUPFAM" id="SSF56519">
    <property type="entry name" value="Penicillin binding protein dimerisation domain"/>
    <property type="match status" value="1"/>
</dbReference>
<keyword evidence="4" id="KW-0812">Transmembrane</keyword>
<organism evidence="6 7">
    <name type="scientific">Nitratidesulfovibrio liaohensis</name>
    <dbReference type="NCBI Taxonomy" id="2604158"/>
    <lineage>
        <taxon>Bacteria</taxon>
        <taxon>Pseudomonadati</taxon>
        <taxon>Thermodesulfobacteriota</taxon>
        <taxon>Desulfovibrionia</taxon>
        <taxon>Desulfovibrionales</taxon>
        <taxon>Desulfovibrionaceae</taxon>
        <taxon>Nitratidesulfovibrio</taxon>
    </lineage>
</organism>
<dbReference type="InterPro" id="IPR036138">
    <property type="entry name" value="PBP_dimer_sf"/>
</dbReference>